<comment type="caution">
    <text evidence="1">The sequence shown here is derived from an EMBL/GenBank/DDBJ whole genome shotgun (WGS) entry which is preliminary data.</text>
</comment>
<evidence type="ECO:0000313" key="2">
    <source>
        <dbReference type="Proteomes" id="UP000297966"/>
    </source>
</evidence>
<reference evidence="1 2" key="1">
    <citation type="submission" date="2019-03" db="EMBL/GenBank/DDBJ databases">
        <title>Bradyrhizobium diversity isolated from nodules of Chamaecrista fasciculata.</title>
        <authorList>
            <person name="Klepa M.S."/>
            <person name="Urquiaga M.O."/>
            <person name="Hungria M."/>
            <person name="Delamuta J.R."/>
        </authorList>
    </citation>
    <scope>NUCLEOTIDE SEQUENCE [LARGE SCALE GENOMIC DNA]</scope>
    <source>
        <strain evidence="1 2">CNPSo 3448</strain>
    </source>
</reference>
<gene>
    <name evidence="1" type="ORF">E4K65_14290</name>
</gene>
<protein>
    <submittedName>
        <fullName evidence="1">Uncharacterized protein</fullName>
    </submittedName>
</protein>
<accession>A0A4Y9LYU0</accession>
<dbReference type="Proteomes" id="UP000297966">
    <property type="component" value="Unassembled WGS sequence"/>
</dbReference>
<dbReference type="RefSeq" id="WP_135174703.1">
    <property type="nucleotide sequence ID" value="NZ_SPQT01000006.1"/>
</dbReference>
<evidence type="ECO:0000313" key="1">
    <source>
        <dbReference type="EMBL" id="TFV47987.1"/>
    </source>
</evidence>
<keyword evidence="2" id="KW-1185">Reference proteome</keyword>
<dbReference type="AlphaFoldDB" id="A0A4Y9LYU0"/>
<name>A0A4Y9LYU0_9BRAD</name>
<dbReference type="EMBL" id="SPQT01000006">
    <property type="protein sequence ID" value="TFV47987.1"/>
    <property type="molecule type" value="Genomic_DNA"/>
</dbReference>
<sequence>MNRELREFRRLERICREQAALSDIDIERIGLLAVAEDCRAAAAAVEAQSLVRRRPLRLAFW</sequence>
<proteinExistence type="predicted"/>
<organism evidence="1 2">
    <name type="scientific">Bradyrhizobium niftali</name>
    <dbReference type="NCBI Taxonomy" id="2560055"/>
    <lineage>
        <taxon>Bacteria</taxon>
        <taxon>Pseudomonadati</taxon>
        <taxon>Pseudomonadota</taxon>
        <taxon>Alphaproteobacteria</taxon>
        <taxon>Hyphomicrobiales</taxon>
        <taxon>Nitrobacteraceae</taxon>
        <taxon>Bradyrhizobium</taxon>
    </lineage>
</organism>